<feature type="domain" description="Cysteine-rich" evidence="6">
    <location>
        <begin position="113"/>
        <end position="190"/>
    </location>
</feature>
<dbReference type="GO" id="GO:0051539">
    <property type="term" value="F:4 iron, 4 sulfur cluster binding"/>
    <property type="evidence" value="ECO:0007669"/>
    <property type="project" value="UniProtKB-KW"/>
</dbReference>
<dbReference type="Gene3D" id="1.10.1060.10">
    <property type="entry name" value="Alpha-helical ferredoxin"/>
    <property type="match status" value="1"/>
</dbReference>
<keyword evidence="4" id="KW-0408">Iron</keyword>
<dbReference type="PANTHER" id="PTHR43255:SF1">
    <property type="entry name" value="IRON-SULFUR-BINDING OXIDOREDUCTASE FADF-RELATED"/>
    <property type="match status" value="1"/>
</dbReference>
<keyword evidence="2" id="KW-0479">Metal-binding</keyword>
<evidence type="ECO:0000256" key="1">
    <source>
        <dbReference type="ARBA" id="ARBA00022485"/>
    </source>
</evidence>
<organism evidence="7 8">
    <name type="scientific">Oribacterium sinus</name>
    <dbReference type="NCBI Taxonomy" id="237576"/>
    <lineage>
        <taxon>Bacteria</taxon>
        <taxon>Bacillati</taxon>
        <taxon>Bacillota</taxon>
        <taxon>Clostridia</taxon>
        <taxon>Lachnospirales</taxon>
        <taxon>Lachnospiraceae</taxon>
        <taxon>Oribacterium</taxon>
    </lineage>
</organism>
<keyword evidence="3" id="KW-0560">Oxidoreductase</keyword>
<evidence type="ECO:0000313" key="8">
    <source>
        <dbReference type="Proteomes" id="UP000522163"/>
    </source>
</evidence>
<dbReference type="InterPro" id="IPR004017">
    <property type="entry name" value="Cys_rich_dom"/>
</dbReference>
<proteinExistence type="predicted"/>
<dbReference type="GeneID" id="85013891"/>
<gene>
    <name evidence="7" type="ORF">HNQ46_000320</name>
</gene>
<dbReference type="GO" id="GO:0016491">
    <property type="term" value="F:oxidoreductase activity"/>
    <property type="evidence" value="ECO:0007669"/>
    <property type="project" value="UniProtKB-KW"/>
</dbReference>
<evidence type="ECO:0000313" key="7">
    <source>
        <dbReference type="EMBL" id="MBB6040359.1"/>
    </source>
</evidence>
<keyword evidence="5" id="KW-0411">Iron-sulfur</keyword>
<evidence type="ECO:0000256" key="4">
    <source>
        <dbReference type="ARBA" id="ARBA00023004"/>
    </source>
</evidence>
<dbReference type="PANTHER" id="PTHR43255">
    <property type="entry name" value="IRON-SULFUR-BINDING OXIDOREDUCTASE FADF-RELATED-RELATED"/>
    <property type="match status" value="1"/>
</dbReference>
<evidence type="ECO:0000256" key="3">
    <source>
        <dbReference type="ARBA" id="ARBA00023002"/>
    </source>
</evidence>
<dbReference type="GO" id="GO:0005886">
    <property type="term" value="C:plasma membrane"/>
    <property type="evidence" value="ECO:0007669"/>
    <property type="project" value="TreeGrafter"/>
</dbReference>
<dbReference type="GO" id="GO:0046872">
    <property type="term" value="F:metal ion binding"/>
    <property type="evidence" value="ECO:0007669"/>
    <property type="project" value="UniProtKB-KW"/>
</dbReference>
<dbReference type="InterPro" id="IPR017900">
    <property type="entry name" value="4Fe4S_Fe_S_CS"/>
</dbReference>
<keyword evidence="1" id="KW-0004">4Fe-4S</keyword>
<protein>
    <submittedName>
        <fullName evidence="7">Fe-S oxidoreductase</fullName>
    </submittedName>
</protein>
<dbReference type="RefSeq" id="WP_183682077.1">
    <property type="nucleotide sequence ID" value="NZ_JACHHH010000001.1"/>
</dbReference>
<evidence type="ECO:0000259" key="6">
    <source>
        <dbReference type="Pfam" id="PF02754"/>
    </source>
</evidence>
<dbReference type="EMBL" id="JACHHH010000001">
    <property type="protein sequence ID" value="MBB6040359.1"/>
    <property type="molecule type" value="Genomic_DNA"/>
</dbReference>
<dbReference type="InterPro" id="IPR009051">
    <property type="entry name" value="Helical_ferredxn"/>
</dbReference>
<comment type="caution">
    <text evidence="7">The sequence shown here is derived from an EMBL/GenBank/DDBJ whole genome shotgun (WGS) entry which is preliminary data.</text>
</comment>
<accession>A0A7W9SDV8</accession>
<dbReference type="SUPFAM" id="SSF46548">
    <property type="entry name" value="alpha-helical ferredoxin"/>
    <property type="match status" value="1"/>
</dbReference>
<name>A0A7W9SDV8_9FIRM</name>
<evidence type="ECO:0000256" key="2">
    <source>
        <dbReference type="ARBA" id="ARBA00022723"/>
    </source>
</evidence>
<dbReference type="AlphaFoldDB" id="A0A7W9SDV8"/>
<reference evidence="7 8" key="1">
    <citation type="submission" date="2020-08" db="EMBL/GenBank/DDBJ databases">
        <title>Genomic Encyclopedia of Type Strains, Phase IV (KMG-IV): sequencing the most valuable type-strain genomes for metagenomic binning, comparative biology and taxonomic classification.</title>
        <authorList>
            <person name="Goeker M."/>
        </authorList>
    </citation>
    <scope>NUCLEOTIDE SEQUENCE [LARGE SCALE GENOMIC DNA]</scope>
    <source>
        <strain evidence="7 8">DSM 17245</strain>
    </source>
</reference>
<dbReference type="PROSITE" id="PS00198">
    <property type="entry name" value="4FE4S_FER_1"/>
    <property type="match status" value="1"/>
</dbReference>
<dbReference type="Pfam" id="PF02754">
    <property type="entry name" value="CCG"/>
    <property type="match status" value="2"/>
</dbReference>
<dbReference type="Proteomes" id="UP000522163">
    <property type="component" value="Unassembled WGS sequence"/>
</dbReference>
<sequence length="329" mass="37749">MAEKKKREIHKRVEECIHCNACKRKCKFLTKYDICIGDTEKLKELAYHCYLCGECTRVCPKGIDGREIILDFRKEQVKEGKYGLKQRGYSGILLEKKNYLFKNHRKAKGAKTVFFPGCNFPAYYPKTLEKLLSIFAKAGIPPFYDCCGKPVLELGLEAEANAIFRRLNQRFQDFGIEEIVLACPNCYYHFGKQLNVKITTVYDKLKELGVGKKVEGEYSCFYPCPDREDKVWMEGLSHFISGEISEKKNLQCCGMGGCAFVQEAELSKEMAKSTQGGEKPLISYCSTCIGQFTKEGNSEAEHFLPLILETGEKADYSHSFWNRFKHKFY</sequence>
<feature type="domain" description="Cysteine-rich" evidence="6">
    <location>
        <begin position="245"/>
        <end position="292"/>
    </location>
</feature>
<evidence type="ECO:0000256" key="5">
    <source>
        <dbReference type="ARBA" id="ARBA00023014"/>
    </source>
</evidence>
<dbReference type="InterPro" id="IPR051460">
    <property type="entry name" value="HdrC_iron-sulfur_subunit"/>
</dbReference>